<keyword evidence="2" id="KW-1185">Reference proteome</keyword>
<comment type="caution">
    <text evidence="1">The sequence shown here is derived from an EMBL/GenBank/DDBJ whole genome shotgun (WGS) entry which is preliminary data.</text>
</comment>
<gene>
    <name evidence="1" type="ORF">ACFFVF_03480</name>
</gene>
<organism evidence="1 2">
    <name type="scientific">Flavobacterium jumunjinense</name>
    <dbReference type="NCBI Taxonomy" id="998845"/>
    <lineage>
        <taxon>Bacteria</taxon>
        <taxon>Pseudomonadati</taxon>
        <taxon>Bacteroidota</taxon>
        <taxon>Flavobacteriia</taxon>
        <taxon>Flavobacteriales</taxon>
        <taxon>Flavobacteriaceae</taxon>
        <taxon>Flavobacterium</taxon>
    </lineage>
</organism>
<protein>
    <submittedName>
        <fullName evidence="1">Uncharacterized protein</fullName>
    </submittedName>
</protein>
<proteinExistence type="predicted"/>
<name>A0ABV5GJM0_9FLAO</name>
<dbReference type="EMBL" id="JBHMEY010000008">
    <property type="protein sequence ID" value="MFB9095563.1"/>
    <property type="molecule type" value="Genomic_DNA"/>
</dbReference>
<reference evidence="1 2" key="1">
    <citation type="submission" date="2024-09" db="EMBL/GenBank/DDBJ databases">
        <authorList>
            <person name="Sun Q."/>
            <person name="Mori K."/>
        </authorList>
    </citation>
    <scope>NUCLEOTIDE SEQUENCE [LARGE SCALE GENOMIC DNA]</scope>
    <source>
        <strain evidence="1 2">CECT 7955</strain>
    </source>
</reference>
<evidence type="ECO:0000313" key="1">
    <source>
        <dbReference type="EMBL" id="MFB9095563.1"/>
    </source>
</evidence>
<dbReference type="RefSeq" id="WP_236458434.1">
    <property type="nucleotide sequence ID" value="NZ_CBCSGE010000016.1"/>
</dbReference>
<accession>A0ABV5GJM0</accession>
<dbReference type="Proteomes" id="UP001589607">
    <property type="component" value="Unassembled WGS sequence"/>
</dbReference>
<evidence type="ECO:0000313" key="2">
    <source>
        <dbReference type="Proteomes" id="UP001589607"/>
    </source>
</evidence>
<sequence>MLSVKDFDGNNNYDNLEIAYLNQTNAGFYINDGDSDNGRSVKTDVDLEFMFVVYSI</sequence>